<name>A0A1F7WLV0_9BACT</name>
<dbReference type="InterPro" id="IPR006016">
    <property type="entry name" value="UspA"/>
</dbReference>
<evidence type="ECO:0000313" key="3">
    <source>
        <dbReference type="EMBL" id="OGM03369.1"/>
    </source>
</evidence>
<feature type="domain" description="UspA" evidence="2">
    <location>
        <begin position="1"/>
        <end position="151"/>
    </location>
</feature>
<dbReference type="Proteomes" id="UP000178735">
    <property type="component" value="Unassembled WGS sequence"/>
</dbReference>
<sequence length="278" mass="30300">MFKNILLPVDGSEYGLSQVKHAIDLAKTYNGKIMLLHVVDIKIVEGPLLRDLTFLSEAVTDFEYHNEIKSSLEEKGKLILQKIGAVCEEAQVAFETKLLPGIISNTIAENAKMADIVIMGKRGENAAFGTAFLGTVAEAATRLSNKPVMLVDEVYKKVEKVLFAYDGTASSNKALQLLAQMALASKYELTVINVSDEESEGRTILEEAVSYLESYNIKPEQILKSGDVVNVIIESAEAAGYDAIMMGAYGHSAIHQMLLGSITTLLVRAAKVPVVLYR</sequence>
<dbReference type="Pfam" id="PF00582">
    <property type="entry name" value="Usp"/>
    <property type="match status" value="2"/>
</dbReference>
<evidence type="ECO:0000259" key="2">
    <source>
        <dbReference type="Pfam" id="PF00582"/>
    </source>
</evidence>
<comment type="caution">
    <text evidence="3">The sequence shown here is derived from an EMBL/GenBank/DDBJ whole genome shotgun (WGS) entry which is preliminary data.</text>
</comment>
<protein>
    <recommendedName>
        <fullName evidence="2">UspA domain-containing protein</fullName>
    </recommendedName>
</protein>
<accession>A0A1F7WLV0</accession>
<evidence type="ECO:0000256" key="1">
    <source>
        <dbReference type="ARBA" id="ARBA00008791"/>
    </source>
</evidence>
<evidence type="ECO:0000313" key="4">
    <source>
        <dbReference type="Proteomes" id="UP000178735"/>
    </source>
</evidence>
<dbReference type="PANTHER" id="PTHR46268">
    <property type="entry name" value="STRESS RESPONSE PROTEIN NHAX"/>
    <property type="match status" value="1"/>
</dbReference>
<proteinExistence type="inferred from homology"/>
<dbReference type="SUPFAM" id="SSF52402">
    <property type="entry name" value="Adenine nucleotide alpha hydrolases-like"/>
    <property type="match status" value="2"/>
</dbReference>
<reference evidence="3 4" key="1">
    <citation type="journal article" date="2016" name="Nat. Commun.">
        <title>Thousands of microbial genomes shed light on interconnected biogeochemical processes in an aquifer system.</title>
        <authorList>
            <person name="Anantharaman K."/>
            <person name="Brown C.T."/>
            <person name="Hug L.A."/>
            <person name="Sharon I."/>
            <person name="Castelle C.J."/>
            <person name="Probst A.J."/>
            <person name="Thomas B.C."/>
            <person name="Singh A."/>
            <person name="Wilkins M.J."/>
            <person name="Karaoz U."/>
            <person name="Brodie E.L."/>
            <person name="Williams K.H."/>
            <person name="Hubbard S.S."/>
            <person name="Banfield J.F."/>
        </authorList>
    </citation>
    <scope>NUCLEOTIDE SEQUENCE [LARGE SCALE GENOMIC DNA]</scope>
</reference>
<dbReference type="STRING" id="1817813.A2008_13170"/>
<comment type="similarity">
    <text evidence="1">Belongs to the universal stress protein A family.</text>
</comment>
<dbReference type="PANTHER" id="PTHR46268:SF6">
    <property type="entry name" value="UNIVERSAL STRESS PROTEIN UP12"/>
    <property type="match status" value="1"/>
</dbReference>
<dbReference type="EMBL" id="MGFH01000170">
    <property type="protein sequence ID" value="OGM03369.1"/>
    <property type="molecule type" value="Genomic_DNA"/>
</dbReference>
<dbReference type="Gene3D" id="3.40.50.12370">
    <property type="match status" value="1"/>
</dbReference>
<organism evidence="3 4">
    <name type="scientific">Candidatus Wallbacteria bacterium GWC2_49_35</name>
    <dbReference type="NCBI Taxonomy" id="1817813"/>
    <lineage>
        <taxon>Bacteria</taxon>
        <taxon>Candidatus Walliibacteriota</taxon>
    </lineage>
</organism>
<gene>
    <name evidence="3" type="ORF">A2008_13170</name>
</gene>
<dbReference type="AlphaFoldDB" id="A0A1F7WLV0"/>
<dbReference type="PRINTS" id="PR01438">
    <property type="entry name" value="UNVRSLSTRESS"/>
</dbReference>
<dbReference type="CDD" id="cd00293">
    <property type="entry name" value="USP-like"/>
    <property type="match status" value="2"/>
</dbReference>
<dbReference type="InterPro" id="IPR006015">
    <property type="entry name" value="Universal_stress_UspA"/>
</dbReference>
<feature type="domain" description="UspA" evidence="2">
    <location>
        <begin position="159"/>
        <end position="278"/>
    </location>
</feature>